<protein>
    <submittedName>
        <fullName evidence="2">Uncharacterized protein</fullName>
    </submittedName>
</protein>
<proteinExistence type="predicted"/>
<gene>
    <name evidence="2" type="ORF">P7K49_023467</name>
</gene>
<dbReference type="EMBL" id="JASSZA010000011">
    <property type="protein sequence ID" value="KAK2098016.1"/>
    <property type="molecule type" value="Genomic_DNA"/>
</dbReference>
<accession>A0ABQ9UME5</accession>
<organism evidence="2 3">
    <name type="scientific">Saguinus oedipus</name>
    <name type="common">Cotton-top tamarin</name>
    <name type="synonym">Oedipomidas oedipus</name>
    <dbReference type="NCBI Taxonomy" id="9490"/>
    <lineage>
        <taxon>Eukaryota</taxon>
        <taxon>Metazoa</taxon>
        <taxon>Chordata</taxon>
        <taxon>Craniata</taxon>
        <taxon>Vertebrata</taxon>
        <taxon>Euteleostomi</taxon>
        <taxon>Mammalia</taxon>
        <taxon>Eutheria</taxon>
        <taxon>Euarchontoglires</taxon>
        <taxon>Primates</taxon>
        <taxon>Haplorrhini</taxon>
        <taxon>Platyrrhini</taxon>
        <taxon>Cebidae</taxon>
        <taxon>Callitrichinae</taxon>
        <taxon>Saguinus</taxon>
    </lineage>
</organism>
<comment type="caution">
    <text evidence="2">The sequence shown here is derived from an EMBL/GenBank/DDBJ whole genome shotgun (WGS) entry which is preliminary data.</text>
</comment>
<keyword evidence="3" id="KW-1185">Reference proteome</keyword>
<evidence type="ECO:0000313" key="2">
    <source>
        <dbReference type="EMBL" id="KAK2098016.1"/>
    </source>
</evidence>
<evidence type="ECO:0000313" key="3">
    <source>
        <dbReference type="Proteomes" id="UP001266305"/>
    </source>
</evidence>
<feature type="compositionally biased region" description="Polar residues" evidence="1">
    <location>
        <begin position="24"/>
        <end position="34"/>
    </location>
</feature>
<feature type="region of interest" description="Disordered" evidence="1">
    <location>
        <begin position="79"/>
        <end position="111"/>
    </location>
</feature>
<evidence type="ECO:0000256" key="1">
    <source>
        <dbReference type="SAM" id="MobiDB-lite"/>
    </source>
</evidence>
<feature type="non-terminal residue" evidence="2">
    <location>
        <position position="137"/>
    </location>
</feature>
<dbReference type="Proteomes" id="UP001266305">
    <property type="component" value="Unassembled WGS sequence"/>
</dbReference>
<reference evidence="2 3" key="1">
    <citation type="submission" date="2023-05" db="EMBL/GenBank/DDBJ databases">
        <title>B98-5 Cell Line De Novo Hybrid Assembly: An Optical Mapping Approach.</title>
        <authorList>
            <person name="Kananen K."/>
            <person name="Auerbach J.A."/>
            <person name="Kautto E."/>
            <person name="Blachly J.S."/>
        </authorList>
    </citation>
    <scope>NUCLEOTIDE SEQUENCE [LARGE SCALE GENOMIC DNA]</scope>
    <source>
        <strain evidence="2">B95-8</strain>
        <tissue evidence="2">Cell line</tissue>
    </source>
</reference>
<name>A0ABQ9UME5_SAGOE</name>
<feature type="region of interest" description="Disordered" evidence="1">
    <location>
        <begin position="1"/>
        <end position="57"/>
    </location>
</feature>
<sequence>MEAEVKYRALAQPHHMERQWASLPLSQSQPTLQDGHSPRRRSDSGLPVPDELSPPKVGRQFALSIPIRQQNVFWVTAHPGGAGMEQKGSQNSTSSALSLTQTDRRGSEWTLTSSNRAMSQESWLPDLTHATCCPVVQ</sequence>
<feature type="compositionally biased region" description="Polar residues" evidence="1">
    <location>
        <begin position="87"/>
        <end position="101"/>
    </location>
</feature>